<evidence type="ECO:0000256" key="2">
    <source>
        <dbReference type="SAM" id="Phobius"/>
    </source>
</evidence>
<name>H2YHD0_CIOSA</name>
<keyword evidence="2" id="KW-0472">Membrane</keyword>
<proteinExistence type="predicted"/>
<keyword evidence="1" id="KW-0245">EGF-like domain</keyword>
<evidence type="ECO:0000256" key="3">
    <source>
        <dbReference type="SAM" id="SignalP"/>
    </source>
</evidence>
<keyword evidence="2" id="KW-0812">Transmembrane</keyword>
<sequence>MKTPVIYWKLFVLLVSLGKVYSQTTNNFPLVNVNDSSAGIDVGTQKTYTTRVRLIATTPSSTFVPSVFQNDAVNFYQQTLGGSYAAVTGVVGTSGTSSTGQLIVDVVYNVLYSFTAMQNVGITDNQVTTEIGTYQAVIDGINDFGTTLKNFYVFETDSSVFVFSGSSICSAPGTNCTANTVCNETLSGVTVMCISACKKGYCQNNGTCEQASSATGPTCTCLSTADVWFLGTTCQTRVELWMVIVAAVLGFLLILAAIILACCCYVTKRRKKEKESGLYLTSEKTTTYTNKGYLDTEHGQITKVDAVPR</sequence>
<feature type="transmembrane region" description="Helical" evidence="2">
    <location>
        <begin position="240"/>
        <end position="266"/>
    </location>
</feature>
<keyword evidence="2" id="KW-1133">Transmembrane helix</keyword>
<reference evidence="6" key="1">
    <citation type="submission" date="2003-08" db="EMBL/GenBank/DDBJ databases">
        <authorList>
            <person name="Birren B."/>
            <person name="Nusbaum C."/>
            <person name="Abebe A."/>
            <person name="Abouelleil A."/>
            <person name="Adekoya E."/>
            <person name="Ait-zahra M."/>
            <person name="Allen N."/>
            <person name="Allen T."/>
            <person name="An P."/>
            <person name="Anderson M."/>
            <person name="Anderson S."/>
            <person name="Arachchi H."/>
            <person name="Armbruster J."/>
            <person name="Bachantsang P."/>
            <person name="Baldwin J."/>
            <person name="Barry A."/>
            <person name="Bayul T."/>
            <person name="Blitshsteyn B."/>
            <person name="Bloom T."/>
            <person name="Blye J."/>
            <person name="Boguslavskiy L."/>
            <person name="Borowsky M."/>
            <person name="Boukhgalter B."/>
            <person name="Brunache A."/>
            <person name="Butler J."/>
            <person name="Calixte N."/>
            <person name="Calvo S."/>
            <person name="Camarata J."/>
            <person name="Campo K."/>
            <person name="Chang J."/>
            <person name="Cheshatsang Y."/>
            <person name="Citroen M."/>
            <person name="Collymore A."/>
            <person name="Considine T."/>
            <person name="Cook A."/>
            <person name="Cooke P."/>
            <person name="Corum B."/>
            <person name="Cuomo C."/>
            <person name="David R."/>
            <person name="Dawoe T."/>
            <person name="Degray S."/>
            <person name="Dodge S."/>
            <person name="Dooley K."/>
            <person name="Dorje P."/>
            <person name="Dorjee K."/>
            <person name="Dorris L."/>
            <person name="Duffey N."/>
            <person name="Dupes A."/>
            <person name="Elkins T."/>
            <person name="Engels R."/>
            <person name="Erickson J."/>
            <person name="Farina A."/>
            <person name="Faro S."/>
            <person name="Ferreira P."/>
            <person name="Fischer H."/>
            <person name="Fitzgerald M."/>
            <person name="Foley K."/>
            <person name="Gage D."/>
            <person name="Galagan J."/>
            <person name="Gearin G."/>
            <person name="Gnerre S."/>
            <person name="Gnirke A."/>
            <person name="Goyette A."/>
            <person name="Graham J."/>
            <person name="Grandbois E."/>
            <person name="Gyaltsen K."/>
            <person name="Hafez N."/>
            <person name="Hagopian D."/>
            <person name="Hagos B."/>
            <person name="Hall J."/>
            <person name="Hatcher B."/>
            <person name="Heller A."/>
            <person name="Higgins H."/>
            <person name="Honan T."/>
            <person name="Horn A."/>
            <person name="Houde N."/>
            <person name="Hughes L."/>
            <person name="Hulme W."/>
            <person name="Husby E."/>
            <person name="Iliev I."/>
            <person name="Jaffe D."/>
            <person name="Jones C."/>
            <person name="Kamal M."/>
            <person name="Kamat A."/>
            <person name="Kamvysselis M."/>
            <person name="Karlsson E."/>
            <person name="Kells C."/>
            <person name="Kieu A."/>
            <person name="Kisner P."/>
            <person name="Kodira C."/>
            <person name="Kulbokas E."/>
            <person name="Labutti K."/>
            <person name="Lama D."/>
            <person name="Landers T."/>
            <person name="Leger J."/>
            <person name="Levine S."/>
            <person name="Lewis D."/>
            <person name="Lewis T."/>
            <person name="Lindblad-toh K."/>
            <person name="Liu X."/>
            <person name="Lokyitsang T."/>
            <person name="Lokyitsang Y."/>
            <person name="Lucien O."/>
            <person name="Lui A."/>
            <person name="Ma L.J."/>
            <person name="Mabbitt R."/>
            <person name="Macdonald J."/>
            <person name="Maclean C."/>
            <person name="Major J."/>
            <person name="Manning J."/>
            <person name="Marabella R."/>
            <person name="Maru K."/>
            <person name="Matthews C."/>
            <person name="Mauceli E."/>
            <person name="Mccarthy M."/>
            <person name="Mcdonough S."/>
            <person name="Mcghee T."/>
            <person name="Meldrim J."/>
            <person name="Meneus L."/>
            <person name="Mesirov J."/>
            <person name="Mihalev A."/>
            <person name="Mihova T."/>
            <person name="Mikkelsen T."/>
            <person name="Mlenga V."/>
            <person name="Moru K."/>
            <person name="Mozes J."/>
            <person name="Mulrain L."/>
            <person name="Munson G."/>
            <person name="Naylor J."/>
            <person name="Newes C."/>
            <person name="Nguyen C."/>
            <person name="Nguyen N."/>
            <person name="Nguyen T."/>
            <person name="Nicol R."/>
            <person name="Nielsen C."/>
            <person name="Nizzari M."/>
            <person name="Norbu C."/>
            <person name="Norbu N."/>
            <person name="O'donnell P."/>
            <person name="Okoawo O."/>
            <person name="O'leary S."/>
            <person name="Omotosho B."/>
            <person name="O'neill K."/>
            <person name="Osman S."/>
            <person name="Parker S."/>
            <person name="Perrin D."/>
            <person name="Phunkhang P."/>
            <person name="Piqani B."/>
            <person name="Purcell S."/>
            <person name="Rachupka T."/>
            <person name="Ramasamy U."/>
            <person name="Rameau R."/>
            <person name="Ray V."/>
            <person name="Raymond C."/>
            <person name="Retta R."/>
            <person name="Richardson S."/>
            <person name="Rise C."/>
            <person name="Rodriguez J."/>
            <person name="Rogers J."/>
            <person name="Rogov P."/>
            <person name="Rutman M."/>
            <person name="Schupbach R."/>
            <person name="Seaman C."/>
            <person name="Settipalli S."/>
            <person name="Sharpe T."/>
            <person name="Sheridan J."/>
            <person name="Sherpa N."/>
            <person name="Shi J."/>
            <person name="Smirnov S."/>
            <person name="Smith C."/>
            <person name="Sougnez C."/>
            <person name="Spencer B."/>
            <person name="Stalker J."/>
            <person name="Stange-thomann N."/>
            <person name="Stavropoulos S."/>
            <person name="Stetson K."/>
            <person name="Stone C."/>
            <person name="Stone S."/>
            <person name="Stubbs M."/>
            <person name="Talamas J."/>
            <person name="Tchuinga P."/>
            <person name="Tenzing P."/>
            <person name="Tesfaye S."/>
            <person name="Theodore J."/>
            <person name="Thoulutsang Y."/>
            <person name="Topham K."/>
            <person name="Towey S."/>
            <person name="Tsamla T."/>
            <person name="Tsomo N."/>
            <person name="Vallee D."/>
            <person name="Vassiliev H."/>
            <person name="Venkataraman V."/>
            <person name="Vinson J."/>
            <person name="Vo A."/>
            <person name="Wade C."/>
            <person name="Wang S."/>
            <person name="Wangchuk T."/>
            <person name="Wangdi T."/>
            <person name="Whittaker C."/>
            <person name="Wilkinson J."/>
            <person name="Wu Y."/>
            <person name="Wyman D."/>
            <person name="Yadav S."/>
            <person name="Yang S."/>
            <person name="Yang X."/>
            <person name="Yeager S."/>
            <person name="Yee E."/>
            <person name="Young G."/>
            <person name="Zainoun J."/>
            <person name="Zembeck L."/>
            <person name="Zimmer A."/>
            <person name="Zody M."/>
            <person name="Lander E."/>
        </authorList>
    </citation>
    <scope>NUCLEOTIDE SEQUENCE [LARGE SCALE GENOMIC DNA]</scope>
</reference>
<protein>
    <recommendedName>
        <fullName evidence="4">EGF-like domain-containing protein</fullName>
    </recommendedName>
</protein>
<dbReference type="eggNOG" id="ENOG502RI5Y">
    <property type="taxonomic scope" value="Eukaryota"/>
</dbReference>
<organism evidence="5 6">
    <name type="scientific">Ciona savignyi</name>
    <name type="common">Pacific transparent sea squirt</name>
    <dbReference type="NCBI Taxonomy" id="51511"/>
    <lineage>
        <taxon>Eukaryota</taxon>
        <taxon>Metazoa</taxon>
        <taxon>Chordata</taxon>
        <taxon>Tunicata</taxon>
        <taxon>Ascidiacea</taxon>
        <taxon>Phlebobranchia</taxon>
        <taxon>Cionidae</taxon>
        <taxon>Ciona</taxon>
    </lineage>
</organism>
<dbReference type="InterPro" id="IPR000742">
    <property type="entry name" value="EGF"/>
</dbReference>
<feature type="domain" description="EGF-like" evidence="4">
    <location>
        <begin position="194"/>
        <end position="235"/>
    </location>
</feature>
<comment type="caution">
    <text evidence="1">Lacks conserved residue(s) required for the propagation of feature annotation.</text>
</comment>
<dbReference type="HOGENOM" id="CLU_901761_0_0_1"/>
<feature type="signal peptide" evidence="3">
    <location>
        <begin position="1"/>
        <end position="22"/>
    </location>
</feature>
<accession>H2YHD0</accession>
<feature type="disulfide bond" evidence="1">
    <location>
        <begin position="202"/>
        <end position="219"/>
    </location>
</feature>
<dbReference type="OMA" id="DHEVPRE"/>
<keyword evidence="6" id="KW-1185">Reference proteome</keyword>
<keyword evidence="1" id="KW-1015">Disulfide bond</keyword>
<evidence type="ECO:0000256" key="1">
    <source>
        <dbReference type="PROSITE-ProRule" id="PRU00076"/>
    </source>
</evidence>
<dbReference type="AlphaFoldDB" id="H2YHD0"/>
<keyword evidence="3" id="KW-0732">Signal</keyword>
<dbReference type="PROSITE" id="PS50026">
    <property type="entry name" value="EGF_3"/>
    <property type="match status" value="1"/>
</dbReference>
<dbReference type="GeneTree" id="ENSGT00730000110943"/>
<evidence type="ECO:0000259" key="4">
    <source>
        <dbReference type="PROSITE" id="PS50026"/>
    </source>
</evidence>
<feature type="chain" id="PRO_5003577734" description="EGF-like domain-containing protein" evidence="3">
    <location>
        <begin position="23"/>
        <end position="309"/>
    </location>
</feature>
<dbReference type="Ensembl" id="ENSCSAVT00000004796.1">
    <property type="protein sequence ID" value="ENSCSAVP00000004729.1"/>
    <property type="gene ID" value="ENSCSAVG00000002814.1"/>
</dbReference>
<dbReference type="Gene3D" id="2.10.25.10">
    <property type="entry name" value="Laminin"/>
    <property type="match status" value="1"/>
</dbReference>
<evidence type="ECO:0000313" key="5">
    <source>
        <dbReference type="Ensembl" id="ENSCSAVP00000004729.1"/>
    </source>
</evidence>
<reference evidence="5" key="2">
    <citation type="submission" date="2025-08" db="UniProtKB">
        <authorList>
            <consortium name="Ensembl"/>
        </authorList>
    </citation>
    <scope>IDENTIFICATION</scope>
</reference>
<dbReference type="Proteomes" id="UP000007875">
    <property type="component" value="Unassembled WGS sequence"/>
</dbReference>
<evidence type="ECO:0000313" key="6">
    <source>
        <dbReference type="Proteomes" id="UP000007875"/>
    </source>
</evidence>
<reference evidence="5" key="3">
    <citation type="submission" date="2025-09" db="UniProtKB">
        <authorList>
            <consortium name="Ensembl"/>
        </authorList>
    </citation>
    <scope>IDENTIFICATION</scope>
</reference>
<dbReference type="InParanoid" id="H2YHD0"/>